<dbReference type="RefSeq" id="WP_180500814.1">
    <property type="nucleotide sequence ID" value="NZ_CAIJCS010000026.1"/>
</dbReference>
<dbReference type="Proteomes" id="UP000586454">
    <property type="component" value="Unassembled WGS sequence"/>
</dbReference>
<feature type="domain" description="AB hydrolase-1" evidence="1">
    <location>
        <begin position="23"/>
        <end position="247"/>
    </location>
</feature>
<protein>
    <submittedName>
        <fullName evidence="2">2-hydroxymuconate semialdehyde hydrolase</fullName>
        <ecNumber evidence="2">3.7.1.9</ecNumber>
    </submittedName>
</protein>
<dbReference type="PANTHER" id="PTHR43798:SF33">
    <property type="entry name" value="HYDROLASE, PUTATIVE (AFU_ORTHOLOGUE AFUA_2G14860)-RELATED"/>
    <property type="match status" value="1"/>
</dbReference>
<evidence type="ECO:0000259" key="1">
    <source>
        <dbReference type="Pfam" id="PF12697"/>
    </source>
</evidence>
<dbReference type="GO" id="GO:0016020">
    <property type="term" value="C:membrane"/>
    <property type="evidence" value="ECO:0007669"/>
    <property type="project" value="TreeGrafter"/>
</dbReference>
<dbReference type="PANTHER" id="PTHR43798">
    <property type="entry name" value="MONOACYLGLYCEROL LIPASE"/>
    <property type="match status" value="1"/>
</dbReference>
<dbReference type="InterPro" id="IPR050266">
    <property type="entry name" value="AB_hydrolase_sf"/>
</dbReference>
<organism evidence="2 3">
    <name type="scientific">Aedoeadaptatus nemausensis</name>
    <dbReference type="NCBI Taxonomy" id="2582829"/>
    <lineage>
        <taxon>Bacteria</taxon>
        <taxon>Bacillati</taxon>
        <taxon>Bacillota</taxon>
        <taxon>Tissierellia</taxon>
        <taxon>Tissierellales</taxon>
        <taxon>Peptoniphilaceae</taxon>
        <taxon>Aedoeadaptatus</taxon>
    </lineage>
</organism>
<dbReference type="Gene3D" id="3.40.50.1820">
    <property type="entry name" value="alpha/beta hydrolase"/>
    <property type="match status" value="1"/>
</dbReference>
<dbReference type="EMBL" id="CAIJCS010000026">
    <property type="protein sequence ID" value="CAC9935563.1"/>
    <property type="molecule type" value="Genomic_DNA"/>
</dbReference>
<name>A0A6V6Y6X5_9FIRM</name>
<dbReference type="PRINTS" id="PR00111">
    <property type="entry name" value="ABHYDROLASE"/>
</dbReference>
<keyword evidence="3" id="KW-1185">Reference proteome</keyword>
<evidence type="ECO:0000313" key="2">
    <source>
        <dbReference type="EMBL" id="CAC9935563.1"/>
    </source>
</evidence>
<gene>
    <name evidence="2" type="primary">xylF</name>
    <name evidence="2" type="ORF">PEPNEM18_01560</name>
</gene>
<dbReference type="InterPro" id="IPR029058">
    <property type="entry name" value="AB_hydrolase_fold"/>
</dbReference>
<comment type="caution">
    <text evidence="2">The sequence shown here is derived from an EMBL/GenBank/DDBJ whole genome shotgun (WGS) entry which is preliminary data.</text>
</comment>
<proteinExistence type="predicted"/>
<evidence type="ECO:0000313" key="3">
    <source>
        <dbReference type="Proteomes" id="UP000586454"/>
    </source>
</evidence>
<dbReference type="Pfam" id="PF12697">
    <property type="entry name" value="Abhydrolase_6"/>
    <property type="match status" value="1"/>
</dbReference>
<dbReference type="SUPFAM" id="SSF53474">
    <property type="entry name" value="alpha/beta-Hydrolases"/>
    <property type="match status" value="1"/>
</dbReference>
<reference evidence="2 3" key="1">
    <citation type="submission" date="2020-06" db="EMBL/GenBank/DDBJ databases">
        <authorList>
            <person name="Criscuolo A."/>
        </authorList>
    </citation>
    <scope>NUCLEOTIDE SEQUENCE [LARGE SCALE GENOMIC DNA]</scope>
    <source>
        <strain evidence="2">1804121828</strain>
    </source>
</reference>
<dbReference type="InterPro" id="IPR000073">
    <property type="entry name" value="AB_hydrolase_1"/>
</dbReference>
<dbReference type="AlphaFoldDB" id="A0A6V6Y6X5"/>
<accession>A0A6V6Y6X5</accession>
<keyword evidence="2" id="KW-0378">Hydrolase</keyword>
<sequence length="256" mass="28802">MDHYIDVCGESIAYIKKGRGPDVLVLHGNRSSSLAMVPLIDALATRSRVFAPDMCGFGRSSYSRRHKEVKDYAEDMVAFLGAMDMKEVTVVGWSFGGIVAMELAKLSPRVKKMVLLSSVGAEGIAFPALITGGGEKLSLLNRRDSKRERIRAMLGRDLFDGELPQDYLHLIEEALLQRNGPDAYRAMRRYSLHNPRNIPVLIIHGTEDRVVSVDDALDLRRYYPDCELVILEGGHFLLYNQGERVAREILKFLHKK</sequence>
<dbReference type="GO" id="GO:0018775">
    <property type="term" value="F:2-hydroxymuconate-semialdehyde hydrolase activity"/>
    <property type="evidence" value="ECO:0007669"/>
    <property type="project" value="UniProtKB-EC"/>
</dbReference>
<dbReference type="EC" id="3.7.1.9" evidence="2"/>